<name>A0A812LX56_9DINO</name>
<dbReference type="InterPro" id="IPR050498">
    <property type="entry name" value="Ycf3"/>
</dbReference>
<evidence type="ECO:0000256" key="5">
    <source>
        <dbReference type="SAM" id="Phobius"/>
    </source>
</evidence>
<keyword evidence="7" id="KW-1185">Reference proteome</keyword>
<dbReference type="PANTHER" id="PTHR44858">
    <property type="entry name" value="TETRATRICOPEPTIDE REPEAT PROTEIN 6"/>
    <property type="match status" value="1"/>
</dbReference>
<evidence type="ECO:0000256" key="1">
    <source>
        <dbReference type="ARBA" id="ARBA00022737"/>
    </source>
</evidence>
<feature type="transmembrane region" description="Helical" evidence="5">
    <location>
        <begin position="470"/>
        <end position="490"/>
    </location>
</feature>
<dbReference type="SMART" id="SM00028">
    <property type="entry name" value="TPR"/>
    <property type="match status" value="2"/>
</dbReference>
<comment type="caution">
    <text evidence="6">The sequence shown here is derived from an EMBL/GenBank/DDBJ whole genome shotgun (WGS) entry which is preliminary data.</text>
</comment>
<feature type="repeat" description="TPR" evidence="3">
    <location>
        <begin position="271"/>
        <end position="304"/>
    </location>
</feature>
<dbReference type="EMBL" id="CAJNDS010001202">
    <property type="protein sequence ID" value="CAE7251524.1"/>
    <property type="molecule type" value="Genomic_DNA"/>
</dbReference>
<organism evidence="6 7">
    <name type="scientific">Symbiodinium natans</name>
    <dbReference type="NCBI Taxonomy" id="878477"/>
    <lineage>
        <taxon>Eukaryota</taxon>
        <taxon>Sar</taxon>
        <taxon>Alveolata</taxon>
        <taxon>Dinophyceae</taxon>
        <taxon>Suessiales</taxon>
        <taxon>Symbiodiniaceae</taxon>
        <taxon>Symbiodinium</taxon>
    </lineage>
</organism>
<dbReference type="Gene3D" id="1.25.40.10">
    <property type="entry name" value="Tetratricopeptide repeat domain"/>
    <property type="match status" value="1"/>
</dbReference>
<dbReference type="Proteomes" id="UP000604046">
    <property type="component" value="Unassembled WGS sequence"/>
</dbReference>
<feature type="region of interest" description="Disordered" evidence="4">
    <location>
        <begin position="1"/>
        <end position="28"/>
    </location>
</feature>
<accession>A0A812LX56</accession>
<feature type="transmembrane region" description="Helical" evidence="5">
    <location>
        <begin position="510"/>
        <end position="538"/>
    </location>
</feature>
<reference evidence="6" key="1">
    <citation type="submission" date="2021-02" db="EMBL/GenBank/DDBJ databases">
        <authorList>
            <person name="Dougan E. K."/>
            <person name="Rhodes N."/>
            <person name="Thang M."/>
            <person name="Chan C."/>
        </authorList>
    </citation>
    <scope>NUCLEOTIDE SEQUENCE</scope>
</reference>
<protein>
    <submittedName>
        <fullName evidence="6">Pol protein</fullName>
    </submittedName>
</protein>
<evidence type="ECO:0000256" key="3">
    <source>
        <dbReference type="PROSITE-ProRule" id="PRU00339"/>
    </source>
</evidence>
<dbReference type="SUPFAM" id="SSF48452">
    <property type="entry name" value="TPR-like"/>
    <property type="match status" value="1"/>
</dbReference>
<keyword evidence="5" id="KW-0472">Membrane</keyword>
<feature type="transmembrane region" description="Helical" evidence="5">
    <location>
        <begin position="590"/>
        <end position="610"/>
    </location>
</feature>
<evidence type="ECO:0000256" key="2">
    <source>
        <dbReference type="ARBA" id="ARBA00022803"/>
    </source>
</evidence>
<feature type="region of interest" description="Disordered" evidence="4">
    <location>
        <begin position="1070"/>
        <end position="1092"/>
    </location>
</feature>
<dbReference type="Pfam" id="PF14559">
    <property type="entry name" value="TPR_19"/>
    <property type="match status" value="1"/>
</dbReference>
<dbReference type="OrthoDB" id="409564at2759"/>
<dbReference type="PANTHER" id="PTHR44858:SF1">
    <property type="entry name" value="UDP-N-ACETYLGLUCOSAMINE--PEPTIDE N-ACETYLGLUCOSAMINYLTRANSFERASE SPINDLY-RELATED"/>
    <property type="match status" value="1"/>
</dbReference>
<dbReference type="AlphaFoldDB" id="A0A812LX56"/>
<keyword evidence="5" id="KW-1133">Transmembrane helix</keyword>
<keyword evidence="2 3" id="KW-0802">TPR repeat</keyword>
<evidence type="ECO:0000313" key="6">
    <source>
        <dbReference type="EMBL" id="CAE7251524.1"/>
    </source>
</evidence>
<proteinExistence type="predicted"/>
<sequence length="1092" mass="119069">MGLRAGHFNDRCLKEQPGTGEATSTLEPTNHANLGAWGCFEEQKRHWWANESPCFVAERWCTSTPVQKQGKLFDGTMRVGFAILYKRDLRSSREPKTQTGGDAGPVDVPQPEELAVHWLGGYWKLPKRDMCSADLRERVVSAARTSGTAPVRSSVLAEVYSSLGESVQQLFGGVEPTSKMLADQYDGNSELAAYLTARLAISNRDHARMKKMLYDAQVLVSKASEERGKQFVESFLCRCHGVIEARSANKDRWEGAKRHFTKSLKYSPSNANALYLLGMCALELGKPQDAVNLMNKSLLLDPDFRAPYVCMGVAFLRLKHFEEAISISEACLERHPSSPQCVYHIGVACCQLSLLLTAKESGGIPLAYEELQLLDELRKRALTCLNQARESEEGLKRKPNPGSGRVPEAPWLESDSAMIEMLAAARGVRNGLNGGYGQDTNQAREVRLPPTVGPPGVPGDFYPPLEKREALRAAVLLVLLPGSLGATLAACLRFRFAGQDESNVKDFKRLLWAFGGVLAGTILQPVLWAGALCLPTAWTNALAVGLQAANVTFIAPWQWLQVLIPPYFFYVFLQVCLIRRAQPASARLPQALCTLGAALLLLFVTMSALAGAAPGLAWSLVCSGDLPLLARQLQLHTGATGPELCTQHFANRTIEECENISRSDVVTAETGPACFAWCRTADCFLPMFPFLPGYCLKAETWQVVQVGGPAWLLPSLAALAYGCIGWYRLFTAWRGPGGKKGYAATKSTCEAKTLKTLELDEVWDETAGPAAAYFSPDGPYHAPDFPDVLEMLCRRLSDSDLQAERWSMKLALGLASLDPAMDVYSALSLYAKGQPYYGSALLLAALLPNLSDIFQTQYGQEMIVSLQRGFATVELLKHQAREGYWEGTASAVVAICALMYTPTLTVLDLFSLSFNVMSSVALSIPNGLKAEALLELGEAGYYERVRRKRSMDAYEKWGRSLQVLIFGPLVAVCVAFRGQLFPPTDEVEHELCLLGGCALLFCLNAEGGGHRVEGLKLVSCLCALGFWALFWPEFGGEAANRLRLLLGCILGSTASLAFGGLCIRHRCSGGKDGSEASEFSRSETSDSGSGTE</sequence>
<feature type="compositionally biased region" description="Basic and acidic residues" evidence="4">
    <location>
        <begin position="1072"/>
        <end position="1084"/>
    </location>
</feature>
<keyword evidence="5" id="KW-0812">Transmembrane</keyword>
<evidence type="ECO:0000256" key="4">
    <source>
        <dbReference type="SAM" id="MobiDB-lite"/>
    </source>
</evidence>
<gene>
    <name evidence="6" type="primary">Pol</name>
    <name evidence="6" type="ORF">SNAT2548_LOCUS12470</name>
</gene>
<dbReference type="InterPro" id="IPR019734">
    <property type="entry name" value="TPR_rpt"/>
</dbReference>
<feature type="transmembrane region" description="Helical" evidence="5">
    <location>
        <begin position="558"/>
        <end position="578"/>
    </location>
</feature>
<evidence type="ECO:0000313" key="7">
    <source>
        <dbReference type="Proteomes" id="UP000604046"/>
    </source>
</evidence>
<dbReference type="InterPro" id="IPR011990">
    <property type="entry name" value="TPR-like_helical_dom_sf"/>
</dbReference>
<keyword evidence="1" id="KW-0677">Repeat</keyword>
<dbReference type="PROSITE" id="PS50005">
    <property type="entry name" value="TPR"/>
    <property type="match status" value="1"/>
</dbReference>